<feature type="transmembrane region" description="Helical" evidence="2">
    <location>
        <begin position="635"/>
        <end position="654"/>
    </location>
</feature>
<feature type="transmembrane region" description="Helical" evidence="2">
    <location>
        <begin position="381"/>
        <end position="401"/>
    </location>
</feature>
<reference evidence="3 4" key="1">
    <citation type="submission" date="2018-04" db="EMBL/GenBank/DDBJ databases">
        <title>Genomic Encyclopedia of Type Strains, Phase III (KMG-III): the genomes of soil and plant-associated and newly described type strains.</title>
        <authorList>
            <person name="Whitman W."/>
        </authorList>
    </citation>
    <scope>NUCLEOTIDE SEQUENCE [LARGE SCALE GENOMIC DNA]</scope>
    <source>
        <strain evidence="3 4">MA-olki</strain>
    </source>
</reference>
<feature type="transmembrane region" description="Helical" evidence="2">
    <location>
        <begin position="600"/>
        <end position="623"/>
    </location>
</feature>
<dbReference type="OrthoDB" id="207428at2"/>
<feature type="transmembrane region" description="Helical" evidence="2">
    <location>
        <begin position="221"/>
        <end position="241"/>
    </location>
</feature>
<feature type="transmembrane region" description="Helical" evidence="2">
    <location>
        <begin position="814"/>
        <end position="835"/>
    </location>
</feature>
<keyword evidence="2" id="KW-0472">Membrane</keyword>
<feature type="transmembrane region" description="Helical" evidence="2">
    <location>
        <begin position="560"/>
        <end position="580"/>
    </location>
</feature>
<dbReference type="EMBL" id="QAYE01000005">
    <property type="protein sequence ID" value="PTW46463.1"/>
    <property type="molecule type" value="Genomic_DNA"/>
</dbReference>
<feature type="transmembrane region" description="Helical" evidence="2">
    <location>
        <begin position="438"/>
        <end position="457"/>
    </location>
</feature>
<accession>A0A2T5U4P6</accession>
<feature type="transmembrane region" description="Helical" evidence="2">
    <location>
        <begin position="349"/>
        <end position="369"/>
    </location>
</feature>
<feature type="transmembrane region" description="Helical" evidence="2">
    <location>
        <begin position="912"/>
        <end position="930"/>
    </location>
</feature>
<feature type="transmembrane region" description="Helical" evidence="2">
    <location>
        <begin position="942"/>
        <end position="961"/>
    </location>
</feature>
<dbReference type="InterPro" id="IPR019286">
    <property type="entry name" value="DUF2339_TM"/>
</dbReference>
<feature type="transmembrane region" description="Helical" evidence="2">
    <location>
        <begin position="12"/>
        <end position="38"/>
    </location>
</feature>
<dbReference type="PANTHER" id="PTHR38434:SF1">
    <property type="entry name" value="BLL2549 PROTEIN"/>
    <property type="match status" value="1"/>
</dbReference>
<feature type="transmembrane region" description="Helical" evidence="2">
    <location>
        <begin position="517"/>
        <end position="539"/>
    </location>
</feature>
<sequence>MLIWMAIVGALLGWVLGSFSETALFLGGAVGLCIGWALRRAMRIEIVRETAVLSAEVALLRAHVNELMDAPRYRGDGVADAPEVRTTPRLIEPLVAEPSIATVAPEVVSQSEALTDFDTSAGSRWGSPPSGDRAASVPAPAEPREPGWLASGVAAARGWLFGGNTIVRLGLVILFVGLSFLASYAAAAGLFPIEFRLAVVGLFGIALLGIGFRTRTKRPDFALALQGGGVAIIYLTLFGAARFYDLVPLSAAFVLMIAVCALGCALALLQRSQALAVTAFAGGFAVPLLLGGEGGNALGLFGYGTILNLAILFIARARTWRVLNLVGFFATFGIASLWGATAYRPEHFLIAQIFLIVSVLIYVVTAVLYTRATPGKFGNAVDTTLLFGPALAGFGLEVALIDDRPFGSAFAALGFAALYLGVSLVARRRQRGEQQEGLRVMNEAMLAIGIGFVTMAIPLALGARWTSAAWALEGAGAFWVGMRQARWMPRLFGLALQVVATLLYLGTLDDNFAALPFANPAFVGAILVALGWFATAWFARETIARETIAAGETRLARAYARGEAVIATPAFLTGFAAWWIGWLMEATRLHPAVERSLSPVPVFSTNGQILLAMLAYLVSAAAFQTIARRRDWPVAAWPARVSVGALWIGFVAQADRGGTVLSSPGCFLWIVALAVHGWMLFRSDRDDVETPGTRAVASASHVAGVWLAVVLLGDMLWFGIDRAALWSTAWNEVTFLAGAVAVLAGLTLWAGPALRGERARTRWPLDRHALDYAWTAAVPIALGIFSGAVAIALFSSGDTAPLPFVPVLNPVDVMVALAAGVLLLWRRAVLAADIVPAGAALLASKRIWLPIAALGFVAANGAWLRTAHHLAGVAWEADTLLGNALVETGIAILWTVIALTLMVVAHRHATRSLWLAGASLLGATVVKLLVVDLYATGGGARIIAFIAVGMLMLLVGYLAPLPPKAVSDDTKRGAVA</sequence>
<feature type="transmembrane region" description="Helical" evidence="2">
    <location>
        <begin position="247"/>
        <end position="269"/>
    </location>
</feature>
<feature type="transmembrane region" description="Helical" evidence="2">
    <location>
        <begin position="274"/>
        <end position="291"/>
    </location>
</feature>
<feature type="transmembrane region" description="Helical" evidence="2">
    <location>
        <begin position="322"/>
        <end position="343"/>
    </location>
</feature>
<feature type="transmembrane region" description="Helical" evidence="2">
    <location>
        <begin position="407"/>
        <end position="426"/>
    </location>
</feature>
<feature type="transmembrane region" description="Helical" evidence="2">
    <location>
        <begin position="166"/>
        <end position="187"/>
    </location>
</feature>
<evidence type="ECO:0000313" key="3">
    <source>
        <dbReference type="EMBL" id="PTW46463.1"/>
    </source>
</evidence>
<evidence type="ECO:0000313" key="4">
    <source>
        <dbReference type="Proteomes" id="UP000244013"/>
    </source>
</evidence>
<gene>
    <name evidence="3" type="ORF">C8J25_105244</name>
</gene>
<protein>
    <submittedName>
        <fullName evidence="3">Putative membrane protein</fullName>
    </submittedName>
</protein>
<feature type="transmembrane region" description="Helical" evidence="2">
    <location>
        <begin position="702"/>
        <end position="720"/>
    </location>
</feature>
<feature type="transmembrane region" description="Helical" evidence="2">
    <location>
        <begin position="772"/>
        <end position="794"/>
    </location>
</feature>
<name>A0A2T5U4P6_9SPHN</name>
<evidence type="ECO:0000256" key="2">
    <source>
        <dbReference type="SAM" id="Phobius"/>
    </source>
</evidence>
<dbReference type="AlphaFoldDB" id="A0A2T5U4P6"/>
<dbReference type="PIRSF" id="PIRSF035905">
    <property type="entry name" value="UCP035905_mp"/>
    <property type="match status" value="1"/>
</dbReference>
<proteinExistence type="predicted"/>
<dbReference type="InterPro" id="IPR014600">
    <property type="entry name" value="UCP035905_mem"/>
</dbReference>
<feature type="transmembrane region" description="Helical" evidence="2">
    <location>
        <begin position="660"/>
        <end position="681"/>
    </location>
</feature>
<dbReference type="PANTHER" id="PTHR38434">
    <property type="entry name" value="BLL2549 PROTEIN"/>
    <property type="match status" value="1"/>
</dbReference>
<evidence type="ECO:0000256" key="1">
    <source>
        <dbReference type="SAM" id="MobiDB-lite"/>
    </source>
</evidence>
<feature type="region of interest" description="Disordered" evidence="1">
    <location>
        <begin position="118"/>
        <end position="141"/>
    </location>
</feature>
<keyword evidence="2" id="KW-0812">Transmembrane</keyword>
<comment type="caution">
    <text evidence="3">The sequence shown here is derived from an EMBL/GenBank/DDBJ whole genome shotgun (WGS) entry which is preliminary data.</text>
</comment>
<feature type="transmembrane region" description="Helical" evidence="2">
    <location>
        <begin position="732"/>
        <end position="751"/>
    </location>
</feature>
<feature type="transmembrane region" description="Helical" evidence="2">
    <location>
        <begin position="297"/>
        <end position="315"/>
    </location>
</feature>
<dbReference type="Proteomes" id="UP000244013">
    <property type="component" value="Unassembled WGS sequence"/>
</dbReference>
<keyword evidence="2" id="KW-1133">Transmembrane helix</keyword>
<feature type="transmembrane region" description="Helical" evidence="2">
    <location>
        <begin position="193"/>
        <end position="212"/>
    </location>
</feature>
<organism evidence="3 4">
    <name type="scientific">Sphingomonas faeni</name>
    <dbReference type="NCBI Taxonomy" id="185950"/>
    <lineage>
        <taxon>Bacteria</taxon>
        <taxon>Pseudomonadati</taxon>
        <taxon>Pseudomonadota</taxon>
        <taxon>Alphaproteobacteria</taxon>
        <taxon>Sphingomonadales</taxon>
        <taxon>Sphingomonadaceae</taxon>
        <taxon>Sphingomonas</taxon>
    </lineage>
</organism>
<feature type="transmembrane region" description="Helical" evidence="2">
    <location>
        <begin position="847"/>
        <end position="864"/>
    </location>
</feature>
<dbReference type="Pfam" id="PF10101">
    <property type="entry name" value="DUF2339"/>
    <property type="match status" value="1"/>
</dbReference>
<feature type="transmembrane region" description="Helical" evidence="2">
    <location>
        <begin position="884"/>
        <end position="905"/>
    </location>
</feature>